<evidence type="ECO:0000313" key="1">
    <source>
        <dbReference type="EMBL" id="CAH2234249.1"/>
    </source>
</evidence>
<gene>
    <name evidence="1" type="primary">jg6322</name>
    <name evidence="1" type="ORF">PAEG_LOCUS12115</name>
</gene>
<organism evidence="1 2">
    <name type="scientific">Pararge aegeria aegeria</name>
    <dbReference type="NCBI Taxonomy" id="348720"/>
    <lineage>
        <taxon>Eukaryota</taxon>
        <taxon>Metazoa</taxon>
        <taxon>Ecdysozoa</taxon>
        <taxon>Arthropoda</taxon>
        <taxon>Hexapoda</taxon>
        <taxon>Insecta</taxon>
        <taxon>Pterygota</taxon>
        <taxon>Neoptera</taxon>
        <taxon>Endopterygota</taxon>
        <taxon>Lepidoptera</taxon>
        <taxon>Glossata</taxon>
        <taxon>Ditrysia</taxon>
        <taxon>Papilionoidea</taxon>
        <taxon>Nymphalidae</taxon>
        <taxon>Satyrinae</taxon>
        <taxon>Satyrini</taxon>
        <taxon>Parargina</taxon>
        <taxon>Pararge</taxon>
    </lineage>
</organism>
<sequence length="82" mass="9704">MCARTGKRSVGRPPPRWTDDIERVFGTRYKRPMSSRGRLWVDMMMAQWRALGFLPGLKEISKRLKKETQNETKKKHPYPTNL</sequence>
<keyword evidence="2" id="KW-1185">Reference proteome</keyword>
<name>A0A8S4RCF1_9NEOP</name>
<dbReference type="EMBL" id="CAKXAJ010025041">
    <property type="protein sequence ID" value="CAH2234249.1"/>
    <property type="molecule type" value="Genomic_DNA"/>
</dbReference>
<dbReference type="Proteomes" id="UP000838756">
    <property type="component" value="Unassembled WGS sequence"/>
</dbReference>
<accession>A0A8S4RCF1</accession>
<evidence type="ECO:0000313" key="2">
    <source>
        <dbReference type="Proteomes" id="UP000838756"/>
    </source>
</evidence>
<dbReference type="AlphaFoldDB" id="A0A8S4RCF1"/>
<protein>
    <submittedName>
        <fullName evidence="1">Jg6322 protein</fullName>
    </submittedName>
</protein>
<comment type="caution">
    <text evidence="1">The sequence shown here is derived from an EMBL/GenBank/DDBJ whole genome shotgun (WGS) entry which is preliminary data.</text>
</comment>
<reference evidence="1" key="1">
    <citation type="submission" date="2022-03" db="EMBL/GenBank/DDBJ databases">
        <authorList>
            <person name="Lindestad O."/>
        </authorList>
    </citation>
    <scope>NUCLEOTIDE SEQUENCE</scope>
</reference>
<dbReference type="OrthoDB" id="407509at2759"/>
<proteinExistence type="predicted"/>